<protein>
    <recommendedName>
        <fullName evidence="2">DUF11 domain-containing protein</fullName>
    </recommendedName>
</protein>
<evidence type="ECO:0008006" key="2">
    <source>
        <dbReference type="Google" id="ProtNLM"/>
    </source>
</evidence>
<feature type="non-terminal residue" evidence="1">
    <location>
        <position position="1"/>
    </location>
</feature>
<dbReference type="EMBL" id="UINC01209320">
    <property type="protein sequence ID" value="SVE32292.1"/>
    <property type="molecule type" value="Genomic_DNA"/>
</dbReference>
<reference evidence="1" key="1">
    <citation type="submission" date="2018-05" db="EMBL/GenBank/DDBJ databases">
        <authorList>
            <person name="Lanie J.A."/>
            <person name="Ng W.-L."/>
            <person name="Kazmierczak K.M."/>
            <person name="Andrzejewski T.M."/>
            <person name="Davidsen T.M."/>
            <person name="Wayne K.J."/>
            <person name="Tettelin H."/>
            <person name="Glass J.I."/>
            <person name="Rusch D."/>
            <person name="Podicherti R."/>
            <person name="Tsui H.-C.T."/>
            <person name="Winkler M.E."/>
        </authorList>
    </citation>
    <scope>NUCLEOTIDE SEQUENCE</scope>
</reference>
<gene>
    <name evidence="1" type="ORF">METZ01_LOCUS485146</name>
</gene>
<proteinExistence type="predicted"/>
<evidence type="ECO:0000313" key="1">
    <source>
        <dbReference type="EMBL" id="SVE32292.1"/>
    </source>
</evidence>
<accession>A0A383CJC3</accession>
<feature type="non-terminal residue" evidence="1">
    <location>
        <position position="240"/>
    </location>
</feature>
<organism evidence="1">
    <name type="scientific">marine metagenome</name>
    <dbReference type="NCBI Taxonomy" id="408172"/>
    <lineage>
        <taxon>unclassified sequences</taxon>
        <taxon>metagenomes</taxon>
        <taxon>ecological metagenomes</taxon>
    </lineage>
</organism>
<name>A0A383CJC3_9ZZZZ</name>
<sequence>IVSLNNLTLGNDTIIYSVTVTNGNSCIDSSNVIVVVNFVPESDAGNDTSFCSADSATIGSASTPGYDYSWNTADGLSDSTLANPTVSWINNDTITDTLIYIVTTTVDSCSTSDSVTVIVFPLPIVDAGEDTSICSGLPLGIGTSAIPNHVYNWSPGVGLNDSTVSNPLATLYNTGSLPDTISYFLHETDTITSCSFSDTIQLIIWPNPDTTEIFGSVSICPGADSISYWLTENNGSAYSW</sequence>
<dbReference type="AlphaFoldDB" id="A0A383CJC3"/>